<reference evidence="1 2" key="1">
    <citation type="submission" date="2017-02" db="EMBL/GenBank/DDBJ databases">
        <authorList>
            <person name="Peterson S.W."/>
        </authorList>
    </citation>
    <scope>NUCLEOTIDE SEQUENCE [LARGE SCALE GENOMIC DNA]</scope>
    <source>
        <strain evidence="1 2">DSM 25262</strain>
    </source>
</reference>
<name>A0A1T5ITN9_9BACT</name>
<evidence type="ECO:0000313" key="2">
    <source>
        <dbReference type="Proteomes" id="UP000190961"/>
    </source>
</evidence>
<protein>
    <submittedName>
        <fullName evidence="1">Uncharacterized protein</fullName>
    </submittedName>
</protein>
<dbReference type="OrthoDB" id="1119189at2"/>
<dbReference type="EMBL" id="FUZU01000001">
    <property type="protein sequence ID" value="SKC42506.1"/>
    <property type="molecule type" value="Genomic_DNA"/>
</dbReference>
<dbReference type="Proteomes" id="UP000190961">
    <property type="component" value="Unassembled WGS sequence"/>
</dbReference>
<dbReference type="PROSITE" id="PS51257">
    <property type="entry name" value="PROKAR_LIPOPROTEIN"/>
    <property type="match status" value="1"/>
</dbReference>
<proteinExistence type="predicted"/>
<dbReference type="AlphaFoldDB" id="A0A1T5ITN9"/>
<gene>
    <name evidence="1" type="ORF">SAMN05660236_0387</name>
</gene>
<keyword evidence="2" id="KW-1185">Reference proteome</keyword>
<evidence type="ECO:0000313" key="1">
    <source>
        <dbReference type="EMBL" id="SKC42506.1"/>
    </source>
</evidence>
<dbReference type="STRING" id="688867.SAMN05660236_0387"/>
<sequence length="313" mass="35084">MIKLNLAIQICISFLFVTLISCKDSQIKKIQGVFVADKKSLMKITQEKTGTENAFASALLNKVVENAVIEFKISGDSIKGIMFLAGQTNSINSKIETRNDSLFIKSEDADVYIVPNEKGFLFKNIQMIKSNQEDLSVDTKNMLTDLIEKQNELKEFTENLGQWQKGNFVDEFGDKTGEGFPFTVVSGSHETSTVVNSDVYVKSIINGHGIYFEIYNSTLSFKENFPDSEFGTIKIKFPSGDVKSERVFFFKNTVSESPDDKNPLIYNHLVGNGNGELKILIDLSTASSYQSDKYQFTLQKRNLDQVLSGMKGK</sequence>
<organism evidence="1 2">
    <name type="scientific">Ohtaekwangia koreensis</name>
    <dbReference type="NCBI Taxonomy" id="688867"/>
    <lineage>
        <taxon>Bacteria</taxon>
        <taxon>Pseudomonadati</taxon>
        <taxon>Bacteroidota</taxon>
        <taxon>Cytophagia</taxon>
        <taxon>Cytophagales</taxon>
        <taxon>Fulvivirgaceae</taxon>
        <taxon>Ohtaekwangia</taxon>
    </lineage>
</organism>
<accession>A0A1T5ITN9</accession>
<dbReference type="RefSeq" id="WP_079685018.1">
    <property type="nucleotide sequence ID" value="NZ_FUZU01000001.1"/>
</dbReference>